<gene>
    <name evidence="1" type="ORF">OGAPHI_004071</name>
</gene>
<reference evidence="1" key="1">
    <citation type="journal article" date="2021" name="Open Biol.">
        <title>Shared evolutionary footprints suggest mitochondrial oxidative damage underlies multiple complex I losses in fungi.</title>
        <authorList>
            <person name="Schikora-Tamarit M.A."/>
            <person name="Marcet-Houben M."/>
            <person name="Nosek J."/>
            <person name="Gabaldon T."/>
        </authorList>
    </citation>
    <scope>NUCLEOTIDE SEQUENCE</scope>
    <source>
        <strain evidence="1">CBS6075</strain>
    </source>
</reference>
<dbReference type="AlphaFoldDB" id="A0A9P8P600"/>
<organism evidence="1 2">
    <name type="scientific">Ogataea philodendri</name>
    <dbReference type="NCBI Taxonomy" id="1378263"/>
    <lineage>
        <taxon>Eukaryota</taxon>
        <taxon>Fungi</taxon>
        <taxon>Dikarya</taxon>
        <taxon>Ascomycota</taxon>
        <taxon>Saccharomycotina</taxon>
        <taxon>Pichiomycetes</taxon>
        <taxon>Pichiales</taxon>
        <taxon>Pichiaceae</taxon>
        <taxon>Ogataea</taxon>
    </lineage>
</organism>
<protein>
    <submittedName>
        <fullName evidence="1">Uncharacterized protein</fullName>
    </submittedName>
</protein>
<evidence type="ECO:0000313" key="1">
    <source>
        <dbReference type="EMBL" id="KAH3665882.1"/>
    </source>
</evidence>
<name>A0A9P8P600_9ASCO</name>
<comment type="caution">
    <text evidence="1">The sequence shown here is derived from an EMBL/GenBank/DDBJ whole genome shotgun (WGS) entry which is preliminary data.</text>
</comment>
<reference evidence="1" key="2">
    <citation type="submission" date="2021-01" db="EMBL/GenBank/DDBJ databases">
        <authorList>
            <person name="Schikora-Tamarit M.A."/>
        </authorList>
    </citation>
    <scope>NUCLEOTIDE SEQUENCE</scope>
    <source>
        <strain evidence="1">CBS6075</strain>
    </source>
</reference>
<accession>A0A9P8P600</accession>
<proteinExistence type="predicted"/>
<dbReference type="RefSeq" id="XP_046061086.1">
    <property type="nucleotide sequence ID" value="XM_046205109.1"/>
</dbReference>
<keyword evidence="2" id="KW-1185">Reference proteome</keyword>
<dbReference type="EMBL" id="JAEUBE010000295">
    <property type="protein sequence ID" value="KAH3665882.1"/>
    <property type="molecule type" value="Genomic_DNA"/>
</dbReference>
<sequence>MSWSLSGFLFAGADSFSVCKVFPEVKSITVFFTSFLILFRSLAKVWFERAERLISISFVKVSKSSFPEYPSFLPPPVLSLYAFWNWISATRNFSWSKGSFGTLMLLPAISKMDLTTSVKPRIDRMDEEKEAPVGNRNFSWHSGNWSMSFHQFVIASSVFSQNKPSHRLASIRS</sequence>
<dbReference type="GeneID" id="70236036"/>
<dbReference type="Proteomes" id="UP000769157">
    <property type="component" value="Unassembled WGS sequence"/>
</dbReference>
<evidence type="ECO:0000313" key="2">
    <source>
        <dbReference type="Proteomes" id="UP000769157"/>
    </source>
</evidence>